<evidence type="ECO:0000313" key="1">
    <source>
        <dbReference type="EMBL" id="XFO69013.1"/>
    </source>
</evidence>
<sequence length="92" mass="10906">MEMIYVETFLCTKCGLCCQHVDMVDELAEYNRGDGRCKFLADNLCSIYEKRPLICRVKEMYEAKYRQEFDWSTFCQLNHIMCIKLQANQDIG</sequence>
<reference evidence="1" key="1">
    <citation type="submission" date="2024-05" db="EMBL/GenBank/DDBJ databases">
        <title>Isolation and characterization of Sporomusa carbonis sp. nov., a carboxydotrophic hydrogenogen in the genus of Sporomusa isolated from a charcoal burning pile.</title>
        <authorList>
            <person name="Boeer T."/>
            <person name="Rosenbaum F."/>
            <person name="Eysell L."/>
            <person name="Mueller V."/>
            <person name="Daniel R."/>
            <person name="Poehlein A."/>
        </authorList>
    </citation>
    <scope>NUCLEOTIDE SEQUENCE [LARGE SCALE GENOMIC DNA]</scope>
    <source>
        <strain evidence="1">DSM 10669</strain>
    </source>
</reference>
<gene>
    <name evidence="1" type="ORF">SPSIL_052410</name>
</gene>
<protein>
    <recommendedName>
        <fullName evidence="3">Flagellin N-methylase</fullName>
    </recommendedName>
</protein>
<dbReference type="EMBL" id="CP155573">
    <property type="protein sequence ID" value="XFO69013.1"/>
    <property type="molecule type" value="Genomic_DNA"/>
</dbReference>
<proteinExistence type="predicted"/>
<evidence type="ECO:0008006" key="3">
    <source>
        <dbReference type="Google" id="ProtNLM"/>
    </source>
</evidence>
<keyword evidence="2" id="KW-1185">Reference proteome</keyword>
<dbReference type="Proteomes" id="UP000216752">
    <property type="component" value="Chromosome"/>
</dbReference>
<dbReference type="InterPro" id="IPR005358">
    <property type="entry name" value="Puta_zinc/iron-chelating_dom"/>
</dbReference>
<accession>A0ABZ3IUG4</accession>
<evidence type="ECO:0000313" key="2">
    <source>
        <dbReference type="Proteomes" id="UP000216752"/>
    </source>
</evidence>
<dbReference type="Pfam" id="PF03692">
    <property type="entry name" value="CxxCxxCC"/>
    <property type="match status" value="1"/>
</dbReference>
<organism evidence="1 2">
    <name type="scientific">Sporomusa silvacetica DSM 10669</name>
    <dbReference type="NCBI Taxonomy" id="1123289"/>
    <lineage>
        <taxon>Bacteria</taxon>
        <taxon>Bacillati</taxon>
        <taxon>Bacillota</taxon>
        <taxon>Negativicutes</taxon>
        <taxon>Selenomonadales</taxon>
        <taxon>Sporomusaceae</taxon>
        <taxon>Sporomusa</taxon>
    </lineage>
</organism>
<name>A0ABZ3IUG4_9FIRM</name>